<organism evidence="2 3">
    <name type="scientific">Puccinia coronata f. sp. avenae</name>
    <dbReference type="NCBI Taxonomy" id="200324"/>
    <lineage>
        <taxon>Eukaryota</taxon>
        <taxon>Fungi</taxon>
        <taxon>Dikarya</taxon>
        <taxon>Basidiomycota</taxon>
        <taxon>Pucciniomycotina</taxon>
        <taxon>Pucciniomycetes</taxon>
        <taxon>Pucciniales</taxon>
        <taxon>Pucciniaceae</taxon>
        <taxon>Puccinia</taxon>
    </lineage>
</organism>
<sequence>MAVLHRTPRKTLDVLPAQLHHPDQAFEPQPMATLNHAHNHKRDLAAPCESVLAHPLTRVPPISTMLKPVAFAHPPPTPLVHPKASYIGYSRTPFEFHSTSRSPSAPTSSNRRFPSSSRHRHRSLSRSRSSCGRSLSSQSPKRSRAYCWRCSIEADLGPPPVPPHPPIGPRFAAVWTRLDKFVVQIDVSQKQHCSSFAGRYSQQFHGIITARNGSECHGCSRSLGQLGIQLGELQADLQQAYGDGLQDYNDGVTQGEFRNSQL</sequence>
<reference evidence="2 3" key="1">
    <citation type="submission" date="2017-11" db="EMBL/GenBank/DDBJ databases">
        <title>De novo assembly and phasing of dikaryotic genomes from two isolates of Puccinia coronata f. sp. avenae, the causal agent of oat crown rust.</title>
        <authorList>
            <person name="Miller M.E."/>
            <person name="Zhang Y."/>
            <person name="Omidvar V."/>
            <person name="Sperschneider J."/>
            <person name="Schwessinger B."/>
            <person name="Raley C."/>
            <person name="Palmer J.M."/>
            <person name="Garnica D."/>
            <person name="Upadhyaya N."/>
            <person name="Rathjen J."/>
            <person name="Taylor J.M."/>
            <person name="Park R.F."/>
            <person name="Dodds P.N."/>
            <person name="Hirsch C.D."/>
            <person name="Kianian S.F."/>
            <person name="Figueroa M."/>
        </authorList>
    </citation>
    <scope>NUCLEOTIDE SEQUENCE [LARGE SCALE GENOMIC DNA]</scope>
    <source>
        <strain evidence="2">12SD80</strain>
    </source>
</reference>
<accession>A0A2N5RWB6</accession>
<dbReference type="AlphaFoldDB" id="A0A2N5RWB6"/>
<dbReference type="Proteomes" id="UP000235392">
    <property type="component" value="Unassembled WGS sequence"/>
</dbReference>
<feature type="region of interest" description="Disordered" evidence="1">
    <location>
        <begin position="97"/>
        <end position="139"/>
    </location>
</feature>
<evidence type="ECO:0000256" key="1">
    <source>
        <dbReference type="SAM" id="MobiDB-lite"/>
    </source>
</evidence>
<comment type="caution">
    <text evidence="2">The sequence shown here is derived from an EMBL/GenBank/DDBJ whole genome shotgun (WGS) entry which is preliminary data.</text>
</comment>
<name>A0A2N5RWB6_9BASI</name>
<evidence type="ECO:0000313" key="3">
    <source>
        <dbReference type="Proteomes" id="UP000235392"/>
    </source>
</evidence>
<dbReference type="EMBL" id="PGCI01001373">
    <property type="protein sequence ID" value="PLW05252.1"/>
    <property type="molecule type" value="Genomic_DNA"/>
</dbReference>
<proteinExistence type="predicted"/>
<feature type="compositionally biased region" description="Low complexity" evidence="1">
    <location>
        <begin position="99"/>
        <end position="116"/>
    </location>
</feature>
<feature type="compositionally biased region" description="Low complexity" evidence="1">
    <location>
        <begin position="126"/>
        <end position="139"/>
    </location>
</feature>
<protein>
    <submittedName>
        <fullName evidence="2">Uncharacterized protein</fullName>
    </submittedName>
</protein>
<evidence type="ECO:0000313" key="2">
    <source>
        <dbReference type="EMBL" id="PLW05252.1"/>
    </source>
</evidence>
<gene>
    <name evidence="2" type="ORF">PCASD_26914</name>
</gene>